<evidence type="ECO:0000313" key="5">
    <source>
        <dbReference type="Proteomes" id="UP000094869"/>
    </source>
</evidence>
<protein>
    <recommendedName>
        <fullName evidence="1">Sporulation initiation factor Spo0A C-terminal domain-containing protein</fullName>
    </recommendedName>
</protein>
<reference evidence="3 5" key="2">
    <citation type="submission" date="2016-08" db="EMBL/GenBank/DDBJ databases">
        <title>Characterization of Isolates of Eisenbergiella tayi Derived from Blood Cultures, Using Whole Genome Sequencing.</title>
        <authorList>
            <person name="Bernier A.-M."/>
            <person name="Burdz T."/>
            <person name="Wiebe D."/>
            <person name="Bernard K."/>
        </authorList>
    </citation>
    <scope>NUCLEOTIDE SEQUENCE [LARGE SCALE GENOMIC DNA]</scope>
    <source>
        <strain evidence="3 5">NML120146</strain>
    </source>
</reference>
<dbReference type="PATRIC" id="fig|1432052.4.peg.3132"/>
<dbReference type="InterPro" id="IPR014879">
    <property type="entry name" value="Spo0A_C"/>
</dbReference>
<proteinExistence type="predicted"/>
<dbReference type="InterPro" id="IPR036388">
    <property type="entry name" value="WH-like_DNA-bd_sf"/>
</dbReference>
<dbReference type="GO" id="GO:0005509">
    <property type="term" value="F:calcium ion binding"/>
    <property type="evidence" value="ECO:0007669"/>
    <property type="project" value="InterPro"/>
</dbReference>
<dbReference type="GO" id="GO:0005737">
    <property type="term" value="C:cytoplasm"/>
    <property type="evidence" value="ECO:0007669"/>
    <property type="project" value="InterPro"/>
</dbReference>
<reference evidence="2 4" key="1">
    <citation type="submission" date="2016-07" db="EMBL/GenBank/DDBJ databases">
        <title>Characterization of isolates of Eisenbergiella tayi derived from blood cultures, using whole genome sequencing.</title>
        <authorList>
            <person name="Burdz T."/>
            <person name="Wiebe D."/>
            <person name="Huynh C."/>
            <person name="Bernard K."/>
        </authorList>
    </citation>
    <scope>NUCLEOTIDE SEQUENCE [LARGE SCALE GENOMIC DNA]</scope>
    <source>
        <strain evidence="2 4">NML 110608</strain>
    </source>
</reference>
<dbReference type="GO" id="GO:0003677">
    <property type="term" value="F:DNA binding"/>
    <property type="evidence" value="ECO:0007669"/>
    <property type="project" value="InterPro"/>
</dbReference>
<evidence type="ECO:0000313" key="4">
    <source>
        <dbReference type="Proteomes" id="UP000094067"/>
    </source>
</evidence>
<dbReference type="Proteomes" id="UP000094067">
    <property type="component" value="Unassembled WGS sequence"/>
</dbReference>
<evidence type="ECO:0000313" key="2">
    <source>
        <dbReference type="EMBL" id="ODM06920.1"/>
    </source>
</evidence>
<dbReference type="EMBL" id="MEHD01000019">
    <property type="protein sequence ID" value="ODR58461.1"/>
    <property type="molecule type" value="Genomic_DNA"/>
</dbReference>
<sequence>MSMRRIYRKVAKEYGVTPKEVRQEIQHCITAAYTDPLNQNEITKAYQKRVPCKGSIPTPEEFLRYMADNVTQEDS</sequence>
<dbReference type="Gene3D" id="1.10.10.10">
    <property type="entry name" value="Winged helix-like DNA-binding domain superfamily/Winged helix DNA-binding domain"/>
    <property type="match status" value="1"/>
</dbReference>
<gene>
    <name evidence="2" type="ORF">BEI61_02810</name>
    <name evidence="3" type="ORF">BEI63_08075</name>
</gene>
<name>A0A1E3ADV8_9FIRM</name>
<dbReference type="GO" id="GO:0042173">
    <property type="term" value="P:regulation of sporulation resulting in formation of a cellular spore"/>
    <property type="evidence" value="ECO:0007669"/>
    <property type="project" value="InterPro"/>
</dbReference>
<dbReference type="EMBL" id="MCGH01000002">
    <property type="protein sequence ID" value="ODM06920.1"/>
    <property type="molecule type" value="Genomic_DNA"/>
</dbReference>
<dbReference type="InterPro" id="IPR016032">
    <property type="entry name" value="Sig_transdc_resp-reg_C-effctor"/>
</dbReference>
<dbReference type="GeneID" id="97989751"/>
<accession>A0A1E3ADV8</accession>
<dbReference type="SUPFAM" id="SSF46894">
    <property type="entry name" value="C-terminal effector domain of the bipartite response regulators"/>
    <property type="match status" value="1"/>
</dbReference>
<feature type="domain" description="Sporulation initiation factor Spo0A C-terminal" evidence="1">
    <location>
        <begin position="4"/>
        <end position="69"/>
    </location>
</feature>
<comment type="caution">
    <text evidence="2">The sequence shown here is derived from an EMBL/GenBank/DDBJ whole genome shotgun (WGS) entry which is preliminary data.</text>
</comment>
<dbReference type="GO" id="GO:0003700">
    <property type="term" value="F:DNA-binding transcription factor activity"/>
    <property type="evidence" value="ECO:0007669"/>
    <property type="project" value="InterPro"/>
</dbReference>
<evidence type="ECO:0000313" key="3">
    <source>
        <dbReference type="EMBL" id="ODR58461.1"/>
    </source>
</evidence>
<dbReference type="Pfam" id="PF08769">
    <property type="entry name" value="Spo0A_C"/>
    <property type="match status" value="1"/>
</dbReference>
<keyword evidence="5" id="KW-1185">Reference proteome</keyword>
<dbReference type="AlphaFoldDB" id="A0A1E3ADV8"/>
<evidence type="ECO:0000259" key="1">
    <source>
        <dbReference type="Pfam" id="PF08769"/>
    </source>
</evidence>
<organism evidence="2 4">
    <name type="scientific">Eisenbergiella tayi</name>
    <dbReference type="NCBI Taxonomy" id="1432052"/>
    <lineage>
        <taxon>Bacteria</taxon>
        <taxon>Bacillati</taxon>
        <taxon>Bacillota</taxon>
        <taxon>Clostridia</taxon>
        <taxon>Lachnospirales</taxon>
        <taxon>Lachnospiraceae</taxon>
        <taxon>Eisenbergiella</taxon>
    </lineage>
</organism>
<dbReference type="Proteomes" id="UP000094869">
    <property type="component" value="Unassembled WGS sequence"/>
</dbReference>
<dbReference type="RefSeq" id="WP_021639601.1">
    <property type="nucleotide sequence ID" value="NZ_JAQCZP010000001.1"/>
</dbReference>